<keyword evidence="1" id="KW-0645">Protease</keyword>
<accession>A0ACA9YF39</accession>
<keyword evidence="1" id="KW-0378">Hydrolase</keyword>
<comment type="caution">
    <text evidence="1">The sequence shown here is derived from an EMBL/GenBank/DDBJ whole genome shotgun (WGS) entry which is preliminary data.</text>
</comment>
<protein>
    <submittedName>
        <fullName evidence="1">Xaa-Pro aminopeptidase Fra1p</fullName>
    </submittedName>
</protein>
<proteinExistence type="predicted"/>
<sequence length="678" mass="77594">MPYLSEKSPLMEKYASQGDEHLYSSNSCFDVFRCWNINQVKSILQPKKGVPAINDARDLPDIPYTSKVWTELTPKVKLYRLRKLMAKHKIGVYIIPSEDEHHSERTMQADKRVEFISGFTGGTGICVVTLDKEESLEGKAVLSTDGRFFLQADDELDPDYWKLLKQKTQGYPSWQEYVIQESANNSFSKVISCDPKLISASIGKSLEKSGSFKPLKHNLVDIVWAPERPKYPLNEVYELDIKYSGEFSDSKLDKIREMLITTNNDYLIVSALDDISWLLNLRCDGDFEFAPFFKCYALVTVDKLILYMDESKILSKDMEFFLIKPYDNFFGDMKKLDFSARIIVSEYSSYALIKSLKSNNITYKSVISYLKIYKNKTELFNAKIAQHKDSLAFIILLSWLEDQLLNKKSIVNEYEAVKKIYSVRSRFPNFKGHANAAISSSGRNTSVIHYAPTKEINWLINPDDIYLLDSGAQYLEGTTDITRTYKFGYKNITSEDTKYYTLVLKGHLAVSMAKFPGTSQTGTLLDGFSRQPLWDLGLDFNHGSGHGIGSFGQIHEGPLFISTTSAGPNKEDLFRPGGLLTIEPGYYIDGIKGYRIESEIEIIETELKSRTGDFLLGFNYLTKVPFCRKLIDTRYLTINEIEWINEYYKAIRDECGPSLLNMDEEVAYNWLMKETEPL</sequence>
<evidence type="ECO:0000313" key="1">
    <source>
        <dbReference type="EMBL" id="CAH6723667.1"/>
    </source>
</evidence>
<keyword evidence="2" id="KW-1185">Reference proteome</keyword>
<keyword evidence="1" id="KW-0031">Aminopeptidase</keyword>
<dbReference type="EMBL" id="CALSDN010000018">
    <property type="protein sequence ID" value="CAH6723667.1"/>
    <property type="molecule type" value="Genomic_DNA"/>
</dbReference>
<organism evidence="1 2">
    <name type="scientific">[Candida] jaroonii</name>
    <dbReference type="NCBI Taxonomy" id="467808"/>
    <lineage>
        <taxon>Eukaryota</taxon>
        <taxon>Fungi</taxon>
        <taxon>Dikarya</taxon>
        <taxon>Ascomycota</taxon>
        <taxon>Saccharomycotina</taxon>
        <taxon>Pichiomycetes</taxon>
        <taxon>Debaryomycetaceae</taxon>
        <taxon>Yamadazyma</taxon>
    </lineage>
</organism>
<evidence type="ECO:0000313" key="2">
    <source>
        <dbReference type="Proteomes" id="UP001152531"/>
    </source>
</evidence>
<gene>
    <name evidence="1" type="ORF">CLIB1444_18S00694</name>
</gene>
<name>A0ACA9YF39_9ASCO</name>
<reference evidence="1" key="1">
    <citation type="submission" date="2022-06" db="EMBL/GenBank/DDBJ databases">
        <authorList>
            <person name="Legras J.-L."/>
            <person name="Devillers H."/>
            <person name="Grondin C."/>
        </authorList>
    </citation>
    <scope>NUCLEOTIDE SEQUENCE</scope>
    <source>
        <strain evidence="1">CLIB 1444</strain>
    </source>
</reference>
<dbReference type="Proteomes" id="UP001152531">
    <property type="component" value="Unassembled WGS sequence"/>
</dbReference>